<keyword evidence="4" id="KW-1185">Reference proteome</keyword>
<protein>
    <recommendedName>
        <fullName evidence="2">DUF5753 domain-containing protein</fullName>
    </recommendedName>
</protein>
<evidence type="ECO:0000313" key="4">
    <source>
        <dbReference type="Proteomes" id="UP000579250"/>
    </source>
</evidence>
<accession>A0A846Z3M4</accession>
<reference evidence="3 4" key="1">
    <citation type="submission" date="2020-04" db="EMBL/GenBank/DDBJ databases">
        <title>MicrobeNet Type strains.</title>
        <authorList>
            <person name="Nicholson A.C."/>
        </authorList>
    </citation>
    <scope>NUCLEOTIDE SEQUENCE [LARGE SCALE GENOMIC DNA]</scope>
    <source>
        <strain evidence="3 4">ATCC BAA-277</strain>
    </source>
</reference>
<dbReference type="EMBL" id="JAAXPI010000066">
    <property type="protein sequence ID" value="NKZ07950.1"/>
    <property type="molecule type" value="Genomic_DNA"/>
</dbReference>
<dbReference type="AlphaFoldDB" id="A0A846Z3M4"/>
<evidence type="ECO:0000259" key="2">
    <source>
        <dbReference type="Pfam" id="PF19054"/>
    </source>
</evidence>
<dbReference type="RefSeq" id="WP_157438360.1">
    <property type="nucleotide sequence ID" value="NZ_JAAXPI010000066.1"/>
</dbReference>
<evidence type="ECO:0000256" key="1">
    <source>
        <dbReference type="SAM" id="MobiDB-lite"/>
    </source>
</evidence>
<dbReference type="InterPro" id="IPR043917">
    <property type="entry name" value="DUF5753"/>
</dbReference>
<name>A0A846Z3M4_9ACTN</name>
<dbReference type="Pfam" id="PF19054">
    <property type="entry name" value="DUF5753"/>
    <property type="match status" value="1"/>
</dbReference>
<feature type="domain" description="DUF5753" evidence="2">
    <location>
        <begin position="108"/>
        <end position="285"/>
    </location>
</feature>
<evidence type="ECO:0000313" key="3">
    <source>
        <dbReference type="EMBL" id="NKZ07950.1"/>
    </source>
</evidence>
<gene>
    <name evidence="3" type="ORF">HGB48_30100</name>
</gene>
<dbReference type="Proteomes" id="UP000579250">
    <property type="component" value="Unassembled WGS sequence"/>
</dbReference>
<proteinExistence type="predicted"/>
<sequence length="291" mass="32530">MHPGKPVTQQKPTIGQREHKRRTLEPARSLWDLIAVELRRQIYVQSTSQARISEHLDCSRAHVTRLVNGTRRLSPKHAATLDNLWQLRGLLTHLVAHALARPDDDWLTSLATYEATATRIRTWDLGAIPGLWQTPDYARATFERAHAAGLLADVEKALATRLERQTSVWDRPDPPRVSALLSWTALVSAPGDGRIMAEQLAHILTLAERPGVSVRVVGRHMGWHIGHDGSCQLLTVGADMAFAEAPGMVGRLVLDPDRVERYARRMEQISDLASNTVDSREMIEEAMRSHA</sequence>
<feature type="region of interest" description="Disordered" evidence="1">
    <location>
        <begin position="1"/>
        <end position="21"/>
    </location>
</feature>
<comment type="caution">
    <text evidence="3">The sequence shown here is derived from an EMBL/GenBank/DDBJ whole genome shotgun (WGS) entry which is preliminary data.</text>
</comment>
<organism evidence="3 4">
    <name type="scientific">Actinomadura latina</name>
    <dbReference type="NCBI Taxonomy" id="163603"/>
    <lineage>
        <taxon>Bacteria</taxon>
        <taxon>Bacillati</taxon>
        <taxon>Actinomycetota</taxon>
        <taxon>Actinomycetes</taxon>
        <taxon>Streptosporangiales</taxon>
        <taxon>Thermomonosporaceae</taxon>
        <taxon>Actinomadura</taxon>
    </lineage>
</organism>